<evidence type="ECO:0000313" key="3">
    <source>
        <dbReference type="Proteomes" id="UP000023152"/>
    </source>
</evidence>
<keyword evidence="1" id="KW-1133">Transmembrane helix</keyword>
<keyword evidence="3" id="KW-1185">Reference proteome</keyword>
<reference evidence="2 3" key="1">
    <citation type="journal article" date="2013" name="Curr. Biol.">
        <title>The Genome of the Foraminiferan Reticulomyxa filosa.</title>
        <authorList>
            <person name="Glockner G."/>
            <person name="Hulsmann N."/>
            <person name="Schleicher M."/>
            <person name="Noegel A.A."/>
            <person name="Eichinger L."/>
            <person name="Gallinger C."/>
            <person name="Pawlowski J."/>
            <person name="Sierra R."/>
            <person name="Euteneuer U."/>
            <person name="Pillet L."/>
            <person name="Moustafa A."/>
            <person name="Platzer M."/>
            <person name="Groth M."/>
            <person name="Szafranski K."/>
            <person name="Schliwa M."/>
        </authorList>
    </citation>
    <scope>NUCLEOTIDE SEQUENCE [LARGE SCALE GENOMIC DNA]</scope>
</reference>
<gene>
    <name evidence="2" type="ORF">RFI_29400</name>
</gene>
<comment type="caution">
    <text evidence="2">The sequence shown here is derived from an EMBL/GenBank/DDBJ whole genome shotgun (WGS) entry which is preliminary data.</text>
</comment>
<feature type="transmembrane region" description="Helical" evidence="1">
    <location>
        <begin position="118"/>
        <end position="135"/>
    </location>
</feature>
<proteinExistence type="predicted"/>
<protein>
    <submittedName>
        <fullName evidence="2">Uncharacterized protein</fullName>
    </submittedName>
</protein>
<sequence>MKYCDLRERKVAFYVEKKPVEWNEAMDNIFFFLANNWLNNFSFFKKGDQHFCFCQYAIVCAERYDILFQNLKITKNLFWSSSLSDDKLKIKNGVPSLYKMHTISGVQMHYIFMIQYKIFNCYETAALISLFFFYFRHLFYPISNLNTNQENLYYIVD</sequence>
<dbReference type="AlphaFoldDB" id="X6M4M3"/>
<evidence type="ECO:0000256" key="1">
    <source>
        <dbReference type="SAM" id="Phobius"/>
    </source>
</evidence>
<dbReference type="EMBL" id="ASPP01025467">
    <property type="protein sequence ID" value="ETO07990.1"/>
    <property type="molecule type" value="Genomic_DNA"/>
</dbReference>
<dbReference type="Proteomes" id="UP000023152">
    <property type="component" value="Unassembled WGS sequence"/>
</dbReference>
<name>X6M4M3_RETFI</name>
<organism evidence="2 3">
    <name type="scientific">Reticulomyxa filosa</name>
    <dbReference type="NCBI Taxonomy" id="46433"/>
    <lineage>
        <taxon>Eukaryota</taxon>
        <taxon>Sar</taxon>
        <taxon>Rhizaria</taxon>
        <taxon>Retaria</taxon>
        <taxon>Foraminifera</taxon>
        <taxon>Monothalamids</taxon>
        <taxon>Reticulomyxidae</taxon>
        <taxon>Reticulomyxa</taxon>
    </lineage>
</organism>
<keyword evidence="1" id="KW-0472">Membrane</keyword>
<keyword evidence="1" id="KW-0812">Transmembrane</keyword>
<evidence type="ECO:0000313" key="2">
    <source>
        <dbReference type="EMBL" id="ETO07990.1"/>
    </source>
</evidence>
<accession>X6M4M3</accession>